<evidence type="ECO:0000313" key="3">
    <source>
        <dbReference type="Proteomes" id="UP001610335"/>
    </source>
</evidence>
<gene>
    <name evidence="2" type="ORF">BDW59DRAFT_160791</name>
</gene>
<evidence type="ECO:0000256" key="1">
    <source>
        <dbReference type="SAM" id="MobiDB-lite"/>
    </source>
</evidence>
<organism evidence="2 3">
    <name type="scientific">Aspergillus cavernicola</name>
    <dbReference type="NCBI Taxonomy" id="176166"/>
    <lineage>
        <taxon>Eukaryota</taxon>
        <taxon>Fungi</taxon>
        <taxon>Dikarya</taxon>
        <taxon>Ascomycota</taxon>
        <taxon>Pezizomycotina</taxon>
        <taxon>Eurotiomycetes</taxon>
        <taxon>Eurotiomycetidae</taxon>
        <taxon>Eurotiales</taxon>
        <taxon>Aspergillaceae</taxon>
        <taxon>Aspergillus</taxon>
        <taxon>Aspergillus subgen. Nidulantes</taxon>
    </lineage>
</organism>
<dbReference type="Proteomes" id="UP001610335">
    <property type="component" value="Unassembled WGS sequence"/>
</dbReference>
<evidence type="ECO:0000313" key="2">
    <source>
        <dbReference type="EMBL" id="KAL2826598.1"/>
    </source>
</evidence>
<dbReference type="Gene3D" id="1.10.246.140">
    <property type="match status" value="1"/>
</dbReference>
<feature type="compositionally biased region" description="Basic residues" evidence="1">
    <location>
        <begin position="191"/>
        <end position="202"/>
    </location>
</feature>
<protein>
    <submittedName>
        <fullName evidence="2">Uncharacterized protein</fullName>
    </submittedName>
</protein>
<comment type="caution">
    <text evidence="2">The sequence shown here is derived from an EMBL/GenBank/DDBJ whole genome shotgun (WGS) entry which is preliminary data.</text>
</comment>
<reference evidence="2 3" key="1">
    <citation type="submission" date="2024-07" db="EMBL/GenBank/DDBJ databases">
        <title>Section-level genome sequencing and comparative genomics of Aspergillus sections Usti and Cavernicolus.</title>
        <authorList>
            <consortium name="Lawrence Berkeley National Laboratory"/>
            <person name="Nybo J.L."/>
            <person name="Vesth T.C."/>
            <person name="Theobald S."/>
            <person name="Frisvad J.C."/>
            <person name="Larsen T.O."/>
            <person name="Kjaerboelling I."/>
            <person name="Rothschild-Mancinelli K."/>
            <person name="Lyhne E.K."/>
            <person name="Kogle M.E."/>
            <person name="Barry K."/>
            <person name="Clum A."/>
            <person name="Na H."/>
            <person name="Ledsgaard L."/>
            <person name="Lin J."/>
            <person name="Lipzen A."/>
            <person name="Kuo A."/>
            <person name="Riley R."/>
            <person name="Mondo S."/>
            <person name="LaButti K."/>
            <person name="Haridas S."/>
            <person name="Pangalinan J."/>
            <person name="Salamov A.A."/>
            <person name="Simmons B.A."/>
            <person name="Magnuson J.K."/>
            <person name="Chen J."/>
            <person name="Drula E."/>
            <person name="Henrissat B."/>
            <person name="Wiebenga A."/>
            <person name="Lubbers R.J."/>
            <person name="Gomes A.C."/>
            <person name="Makela M.R."/>
            <person name="Stajich J."/>
            <person name="Grigoriev I.V."/>
            <person name="Mortensen U.H."/>
            <person name="De vries R.P."/>
            <person name="Baker S.E."/>
            <person name="Andersen M.R."/>
        </authorList>
    </citation>
    <scope>NUCLEOTIDE SEQUENCE [LARGE SCALE GENOMIC DNA]</scope>
    <source>
        <strain evidence="2 3">CBS 600.67</strain>
    </source>
</reference>
<sequence>MPPSPPTATTTSPSDQDLESSILTQLATTHALEDLHATLLSSLQRHGWTEKIRRLSVDLLRANRCERFDEVVEAVVASAQGRRHPVLDSDVYNNSNSNNNNSHNGEMMNGGNGGDGISFQDVDVRIPKAVVDQGVRAIKEVLREVATLEEEDGERDGHRGSGGGEIAVETSTGGKRQGGKMVNGDATPAKKEKKTKQGKQGK</sequence>
<proteinExistence type="predicted"/>
<dbReference type="InterPro" id="IPR038212">
    <property type="entry name" value="TF_EnY2_sf"/>
</dbReference>
<feature type="compositionally biased region" description="Low complexity" evidence="1">
    <location>
        <begin position="93"/>
        <end position="107"/>
    </location>
</feature>
<name>A0ABR4IFQ5_9EURO</name>
<keyword evidence="3" id="KW-1185">Reference proteome</keyword>
<dbReference type="EMBL" id="JBFXLS010000029">
    <property type="protein sequence ID" value="KAL2826598.1"/>
    <property type="molecule type" value="Genomic_DNA"/>
</dbReference>
<feature type="region of interest" description="Disordered" evidence="1">
    <location>
        <begin position="149"/>
        <end position="202"/>
    </location>
</feature>
<feature type="region of interest" description="Disordered" evidence="1">
    <location>
        <begin position="86"/>
        <end position="114"/>
    </location>
</feature>
<accession>A0ABR4IFQ5</accession>